<dbReference type="Proteomes" id="UP000505377">
    <property type="component" value="Plasmid unnamed3"/>
</dbReference>
<dbReference type="KEGG" id="pbro:HOP40_35305"/>
<evidence type="ECO:0000313" key="2">
    <source>
        <dbReference type="Proteomes" id="UP000505377"/>
    </source>
</evidence>
<evidence type="ECO:0000313" key="1">
    <source>
        <dbReference type="EMBL" id="QJY51250.1"/>
    </source>
</evidence>
<protein>
    <recommendedName>
        <fullName evidence="3">Tail assembly chaperone</fullName>
    </recommendedName>
</protein>
<dbReference type="EMBL" id="CP053567">
    <property type="protein sequence ID" value="QJY51250.1"/>
    <property type="molecule type" value="Genomic_DNA"/>
</dbReference>
<keyword evidence="2" id="KW-1185">Reference proteome</keyword>
<evidence type="ECO:0008006" key="3">
    <source>
        <dbReference type="Google" id="ProtNLM"/>
    </source>
</evidence>
<name>A0A6M6JUS4_9PSEU</name>
<sequence length="117" mass="12534">MSTENTGYAQFDDLLTPVADVTEDVDLGNGRRVKVRGLTRYELILSGKGTDDATLVERRNLSTCLVEPKLTLAQAERWQKASTPDVIAKVTNAIRRLSGLAEGAAKSDVPGDGDDGS</sequence>
<reference evidence="1 2" key="1">
    <citation type="submission" date="2020-05" db="EMBL/GenBank/DDBJ databases">
        <authorList>
            <person name="Mo P."/>
        </authorList>
    </citation>
    <scope>NUCLEOTIDE SEQUENCE [LARGE SCALE GENOMIC DNA]</scope>
    <source>
        <strain evidence="1 2">Gen01</strain>
        <plasmid evidence="1 2">unnamed3</plasmid>
    </source>
</reference>
<proteinExistence type="predicted"/>
<dbReference type="RefSeq" id="WP_172170186.1">
    <property type="nucleotide sequence ID" value="NZ_CP053567.1"/>
</dbReference>
<gene>
    <name evidence="1" type="ORF">HOP40_35305</name>
</gene>
<accession>A0A6M6JUS4</accession>
<geneLocation type="plasmid" evidence="1 2">
    <name>unnamed3</name>
</geneLocation>
<organism evidence="1 2">
    <name type="scientific">Pseudonocardia broussonetiae</name>
    <dbReference type="NCBI Taxonomy" id="2736640"/>
    <lineage>
        <taxon>Bacteria</taxon>
        <taxon>Bacillati</taxon>
        <taxon>Actinomycetota</taxon>
        <taxon>Actinomycetes</taxon>
        <taxon>Pseudonocardiales</taxon>
        <taxon>Pseudonocardiaceae</taxon>
        <taxon>Pseudonocardia</taxon>
    </lineage>
</organism>
<keyword evidence="1" id="KW-0614">Plasmid</keyword>
<dbReference type="AlphaFoldDB" id="A0A6M6JUS4"/>